<dbReference type="Proteomes" id="UP001176521">
    <property type="component" value="Unassembled WGS sequence"/>
</dbReference>
<feature type="region of interest" description="Disordered" evidence="1">
    <location>
        <begin position="132"/>
        <end position="159"/>
    </location>
</feature>
<sequence>MSSRREGLSGPALAGILATLAATSLALLSSPVLVLAAPTSHSHHDAAARQEAEARHADGRLRPAKRSHLQHLLAARLEPSHPLLQELELERRQNNGGGTGTAVPTQSQNPGDPNSRPGTALSVFRRQATTVFTNPTGVVTSTSPSSTNGGSGSNTGGGGGGGGGGNNLLNDANLPAPFLAFAVAAIALFVLVVAFVLLRIFVRNRRLRRLGLLPGDLSGSRIVGPAREIEDTLVPPKLWEAKIADLEEVQKLKAARASPNEKVQDWDGIMPIAAAFPTHLYVSLVPDGSKAEDILNGATAPMTETGGNQPAAEGGARSAARRGLGRFLRKSEGVTTDSNLWSATGSDPLNHPQGGPGNGGPASDEAALAARNDVPMPAAVNVTVLIAMPSPKTVVPSVKLPKSKKSMVSFVSAASVSKPSLIPAQLSTTKVDEVDEEYTLDDKGKTRRAPSVRSVRTAASATSFAEARREAFFKSEAGHDDGDGEGDAMPTADQRSEYGYDREDDEEEELPELMFGTASVPMYRDWAATAADPFYSSSSATRTAGPSSAATTTAPPVPVPEDLIIPTRGDLLRLLATARQVKERKKLVAATAALEEAKTSLGEDGAEGEGEGEGEVEGHHHPLEALQHAPGLHNAGEVALEMGGERRERGAGAGASSTGAV</sequence>
<feature type="transmembrane region" description="Helical" evidence="2">
    <location>
        <begin position="178"/>
        <end position="202"/>
    </location>
</feature>
<feature type="region of interest" description="Disordered" evidence="1">
    <location>
        <begin position="474"/>
        <end position="509"/>
    </location>
</feature>
<feature type="compositionally biased region" description="Low complexity" evidence="1">
    <location>
        <begin position="536"/>
        <end position="554"/>
    </location>
</feature>
<keyword evidence="2" id="KW-0812">Transmembrane</keyword>
<feature type="compositionally biased region" description="Low complexity" evidence="1">
    <location>
        <begin position="133"/>
        <end position="148"/>
    </location>
</feature>
<feature type="compositionally biased region" description="Polar residues" evidence="1">
    <location>
        <begin position="102"/>
        <end position="112"/>
    </location>
</feature>
<keyword evidence="2" id="KW-1133">Transmembrane helix</keyword>
<feature type="compositionally biased region" description="Gly residues" evidence="1">
    <location>
        <begin position="149"/>
        <end position="159"/>
    </location>
</feature>
<feature type="region of interest" description="Disordered" evidence="1">
    <location>
        <begin position="327"/>
        <end position="365"/>
    </location>
</feature>
<name>A0AAN6GGD3_9BASI</name>
<feature type="region of interest" description="Disordered" evidence="1">
    <location>
        <begin position="641"/>
        <end position="661"/>
    </location>
</feature>
<comment type="caution">
    <text evidence="3">The sequence shown here is derived from an EMBL/GenBank/DDBJ whole genome shotgun (WGS) entry which is preliminary data.</text>
</comment>
<evidence type="ECO:0000313" key="4">
    <source>
        <dbReference type="Proteomes" id="UP001176521"/>
    </source>
</evidence>
<feature type="region of interest" description="Disordered" evidence="1">
    <location>
        <begin position="536"/>
        <end position="556"/>
    </location>
</feature>
<keyword evidence="2" id="KW-0472">Membrane</keyword>
<dbReference type="EMBL" id="JAPDMQ010000019">
    <property type="protein sequence ID" value="KAK0540074.1"/>
    <property type="molecule type" value="Genomic_DNA"/>
</dbReference>
<feature type="compositionally biased region" description="Polar residues" evidence="1">
    <location>
        <begin position="333"/>
        <end position="347"/>
    </location>
</feature>
<dbReference type="AlphaFoldDB" id="A0AAN6GGD3"/>
<feature type="compositionally biased region" description="Acidic residues" evidence="1">
    <location>
        <begin position="604"/>
        <end position="615"/>
    </location>
</feature>
<feature type="region of interest" description="Disordered" evidence="1">
    <location>
        <begin position="93"/>
        <end position="119"/>
    </location>
</feature>
<gene>
    <name evidence="3" type="ORF">OC842_000648</name>
</gene>
<protein>
    <submittedName>
        <fullName evidence="3">Uncharacterized protein</fullName>
    </submittedName>
</protein>
<evidence type="ECO:0000256" key="1">
    <source>
        <dbReference type="SAM" id="MobiDB-lite"/>
    </source>
</evidence>
<organism evidence="3 4">
    <name type="scientific">Tilletia horrida</name>
    <dbReference type="NCBI Taxonomy" id="155126"/>
    <lineage>
        <taxon>Eukaryota</taxon>
        <taxon>Fungi</taxon>
        <taxon>Dikarya</taxon>
        <taxon>Basidiomycota</taxon>
        <taxon>Ustilaginomycotina</taxon>
        <taxon>Exobasidiomycetes</taxon>
        <taxon>Tilletiales</taxon>
        <taxon>Tilletiaceae</taxon>
        <taxon>Tilletia</taxon>
    </lineage>
</organism>
<feature type="region of interest" description="Disordered" evidence="1">
    <location>
        <begin position="440"/>
        <end position="460"/>
    </location>
</feature>
<keyword evidence="4" id="KW-1185">Reference proteome</keyword>
<feature type="region of interest" description="Disordered" evidence="1">
    <location>
        <begin position="598"/>
        <end position="617"/>
    </location>
</feature>
<evidence type="ECO:0000313" key="3">
    <source>
        <dbReference type="EMBL" id="KAK0540074.1"/>
    </source>
</evidence>
<reference evidence="3" key="1">
    <citation type="journal article" date="2023" name="PhytoFront">
        <title>Draft Genome Resources of Seven Strains of Tilletia horrida, Causal Agent of Kernel Smut of Rice.</title>
        <authorList>
            <person name="Khanal S."/>
            <person name="Antony Babu S."/>
            <person name="Zhou X.G."/>
        </authorList>
    </citation>
    <scope>NUCLEOTIDE SEQUENCE</scope>
    <source>
        <strain evidence="3">TX3</strain>
    </source>
</reference>
<evidence type="ECO:0000256" key="2">
    <source>
        <dbReference type="SAM" id="Phobius"/>
    </source>
</evidence>
<accession>A0AAN6GGD3</accession>
<proteinExistence type="predicted"/>